<evidence type="ECO:0000313" key="2">
    <source>
        <dbReference type="Proteomes" id="UP001604277"/>
    </source>
</evidence>
<sequence length="158" mass="18264">MESVQPFIYGFGIYGAQLKQSREAKKQLTIGAARLNEVIGLDLLNKLGSLTNNNLIEVHYGRTLLMKLNNLSYEHGYVDFLDYVNSGRLRRHTLDIFYEGLDIDYINSDELQGLDIDYINSDELQGLDNDDEVQALKMKVEHAFNVMTDIEQQRIWSW</sequence>
<dbReference type="EMBL" id="JBFOLJ010000003">
    <property type="protein sequence ID" value="KAL2548827.1"/>
    <property type="molecule type" value="Genomic_DNA"/>
</dbReference>
<dbReference type="Proteomes" id="UP001604277">
    <property type="component" value="Unassembled WGS sequence"/>
</dbReference>
<gene>
    <name evidence="1" type="ORF">Fot_10357</name>
</gene>
<organism evidence="1 2">
    <name type="scientific">Forsythia ovata</name>
    <dbReference type="NCBI Taxonomy" id="205694"/>
    <lineage>
        <taxon>Eukaryota</taxon>
        <taxon>Viridiplantae</taxon>
        <taxon>Streptophyta</taxon>
        <taxon>Embryophyta</taxon>
        <taxon>Tracheophyta</taxon>
        <taxon>Spermatophyta</taxon>
        <taxon>Magnoliopsida</taxon>
        <taxon>eudicotyledons</taxon>
        <taxon>Gunneridae</taxon>
        <taxon>Pentapetalae</taxon>
        <taxon>asterids</taxon>
        <taxon>lamiids</taxon>
        <taxon>Lamiales</taxon>
        <taxon>Oleaceae</taxon>
        <taxon>Forsythieae</taxon>
        <taxon>Forsythia</taxon>
    </lineage>
</organism>
<protein>
    <submittedName>
        <fullName evidence="1">Uncharacterized protein</fullName>
    </submittedName>
</protein>
<reference evidence="2" key="1">
    <citation type="submission" date="2024-07" db="EMBL/GenBank/DDBJ databases">
        <title>Two chromosome-level genome assemblies of Korean endemic species Abeliophyllum distichum and Forsythia ovata (Oleaceae).</title>
        <authorList>
            <person name="Jang H."/>
        </authorList>
    </citation>
    <scope>NUCLEOTIDE SEQUENCE [LARGE SCALE GENOMIC DNA]</scope>
</reference>
<comment type="caution">
    <text evidence="1">The sequence shown here is derived from an EMBL/GenBank/DDBJ whole genome shotgun (WGS) entry which is preliminary data.</text>
</comment>
<name>A0ABD1WGV6_9LAMI</name>
<accession>A0ABD1WGV6</accession>
<keyword evidence="2" id="KW-1185">Reference proteome</keyword>
<evidence type="ECO:0000313" key="1">
    <source>
        <dbReference type="EMBL" id="KAL2548827.1"/>
    </source>
</evidence>
<dbReference type="AlphaFoldDB" id="A0ABD1WGV6"/>
<proteinExistence type="predicted"/>